<dbReference type="Pfam" id="PF14520">
    <property type="entry name" value="HHH_5"/>
    <property type="match status" value="1"/>
</dbReference>
<feature type="compositionally biased region" description="Low complexity" evidence="1">
    <location>
        <begin position="146"/>
        <end position="165"/>
    </location>
</feature>
<feature type="region of interest" description="Disordered" evidence="1">
    <location>
        <begin position="111"/>
        <end position="165"/>
    </location>
</feature>
<organism evidence="3 4">
    <name type="scientific">Paracoccus shanxieyensis</name>
    <dbReference type="NCBI Taxonomy" id="2675752"/>
    <lineage>
        <taxon>Bacteria</taxon>
        <taxon>Pseudomonadati</taxon>
        <taxon>Pseudomonadota</taxon>
        <taxon>Alphaproteobacteria</taxon>
        <taxon>Rhodobacterales</taxon>
        <taxon>Paracoccaceae</taxon>
        <taxon>Paracoccus</taxon>
    </lineage>
</organism>
<dbReference type="Gene3D" id="1.10.150.20">
    <property type="entry name" value="5' to 3' exonuclease, C-terminal subdomain"/>
    <property type="match status" value="1"/>
</dbReference>
<keyword evidence="2" id="KW-1133">Transmembrane helix</keyword>
<keyword evidence="2" id="KW-0812">Transmembrane</keyword>
<dbReference type="Proteomes" id="UP000478740">
    <property type="component" value="Unassembled WGS sequence"/>
</dbReference>
<comment type="caution">
    <text evidence="3">The sequence shown here is derived from an EMBL/GenBank/DDBJ whole genome shotgun (WGS) entry which is preliminary data.</text>
</comment>
<feature type="transmembrane region" description="Helical" evidence="2">
    <location>
        <begin position="12"/>
        <end position="31"/>
    </location>
</feature>
<evidence type="ECO:0008006" key="5">
    <source>
        <dbReference type="Google" id="ProtNLM"/>
    </source>
</evidence>
<evidence type="ECO:0000313" key="3">
    <source>
        <dbReference type="EMBL" id="MTH64344.1"/>
    </source>
</evidence>
<protein>
    <recommendedName>
        <fullName evidence="5">DUF4332 domain-containing protein</fullName>
    </recommendedName>
</protein>
<evidence type="ECO:0000256" key="2">
    <source>
        <dbReference type="SAM" id="Phobius"/>
    </source>
</evidence>
<proteinExistence type="predicted"/>
<keyword evidence="4" id="KW-1185">Reference proteome</keyword>
<evidence type="ECO:0000313" key="4">
    <source>
        <dbReference type="Proteomes" id="UP000478740"/>
    </source>
</evidence>
<feature type="transmembrane region" description="Helical" evidence="2">
    <location>
        <begin position="37"/>
        <end position="56"/>
    </location>
</feature>
<name>A0A6L6J0I2_9RHOB</name>
<dbReference type="AlphaFoldDB" id="A0A6L6J0I2"/>
<keyword evidence="2" id="KW-0472">Membrane</keyword>
<sequence>MDRSVCNRNCWIAGAIAGVVVLLFTAGIGGMGWAGGLFLGLITFALFGSLMVWLVCNTRPELVPEADGMTGTDWERQVVDHQPETLLVSAPPLGPEAYSAPSQMPIVAGAMPQAAATPHEAHAKAEPKAKPEPKAEAKPKAPEPKPAVTAAPAAEPAPATSPAPAADDLELIKGVGPKLTERLLENGITRFAQIAEWDEAAVAEYAPRIGRTSSRIAAEDWVGQARILAAGGETEHSRRIRRDEVDE</sequence>
<accession>A0A6L6J0I2</accession>
<feature type="compositionally biased region" description="Basic and acidic residues" evidence="1">
    <location>
        <begin position="119"/>
        <end position="143"/>
    </location>
</feature>
<dbReference type="EMBL" id="WMII01000007">
    <property type="protein sequence ID" value="MTH64344.1"/>
    <property type="molecule type" value="Genomic_DNA"/>
</dbReference>
<evidence type="ECO:0000256" key="1">
    <source>
        <dbReference type="SAM" id="MobiDB-lite"/>
    </source>
</evidence>
<gene>
    <name evidence="3" type="ORF">GL284_08675</name>
</gene>
<reference evidence="3 4" key="1">
    <citation type="submission" date="2019-11" db="EMBL/GenBank/DDBJ databases">
        <authorList>
            <person name="Dong K."/>
        </authorList>
    </citation>
    <scope>NUCLEOTIDE SEQUENCE [LARGE SCALE GENOMIC DNA]</scope>
    <source>
        <strain evidence="3 4">DK608</strain>
    </source>
</reference>